<dbReference type="OrthoDB" id="9802649at2"/>
<dbReference type="SUPFAM" id="SSF53448">
    <property type="entry name" value="Nucleotide-diphospho-sugar transferases"/>
    <property type="match status" value="1"/>
</dbReference>
<dbReference type="AlphaFoldDB" id="A0A4P7BWS0"/>
<dbReference type="PANTHER" id="PTHR43179">
    <property type="entry name" value="RHAMNOSYLTRANSFERASE WBBL"/>
    <property type="match status" value="1"/>
</dbReference>
<feature type="transmembrane region" description="Helical" evidence="4">
    <location>
        <begin position="236"/>
        <end position="262"/>
    </location>
</feature>
<evidence type="ECO:0000313" key="6">
    <source>
        <dbReference type="EMBL" id="QBQ54401.1"/>
    </source>
</evidence>
<dbReference type="EMBL" id="CP038033">
    <property type="protein sequence ID" value="QBQ54401.1"/>
    <property type="molecule type" value="Genomic_DNA"/>
</dbReference>
<dbReference type="Proteomes" id="UP000294325">
    <property type="component" value="Chromosome"/>
</dbReference>
<reference evidence="6 7" key="1">
    <citation type="submission" date="2019-03" db="EMBL/GenBank/DDBJ databases">
        <title>The genome sequence of Nitrosococcus wardiae strain D1FHST reveals the archetypal metabolic capacity of ammonia-oxidizing Gammaproteobacteria.</title>
        <authorList>
            <person name="Wang L."/>
            <person name="Lim C.K."/>
            <person name="Hanson T.E."/>
            <person name="Dang H."/>
            <person name="Klotz M.G."/>
        </authorList>
    </citation>
    <scope>NUCLEOTIDE SEQUENCE [LARGE SCALE GENOMIC DNA]</scope>
    <source>
        <strain evidence="6 7">D1FHS</strain>
    </source>
</reference>
<evidence type="ECO:0000259" key="5">
    <source>
        <dbReference type="Pfam" id="PF00535"/>
    </source>
</evidence>
<dbReference type="PANTHER" id="PTHR43179:SF12">
    <property type="entry name" value="GALACTOFURANOSYLTRANSFERASE GLFT2"/>
    <property type="match status" value="1"/>
</dbReference>
<keyword evidence="3 6" id="KW-0808">Transferase</keyword>
<accession>A0A4P7BWS0</accession>
<sequence length="293" mass="33780">MDHIAVCIATFKRPQLLENLLNSIANQVTKSKFLISVIIVDNDAKASGQTIAKNYTNYYFIETEKNIALVRNRAVTEAVTLGANFVAFIDDDEVASFDWLFRLYEAVQNVDIVHGPICRDVPDTPFFRVFFKRRRGDPPSSWKRAKPSTGNCLIRVEVFQKIQFDPAFGISGGEDSDFFYRALQAGFRFRWVLDAVATETVLPNRMAIRWVLARSFREGNSFIRLHRKNSNWQKQLILFGMLWIKLFIDLICIPIMPVMAVVSQLCFWRQVRKSAGHLGQLAAFLNYVHLEYR</sequence>
<evidence type="ECO:0000313" key="7">
    <source>
        <dbReference type="Proteomes" id="UP000294325"/>
    </source>
</evidence>
<dbReference type="KEGG" id="nwr:E3U44_07665"/>
<protein>
    <submittedName>
        <fullName evidence="6">Glycosyltransferase family 2 protein</fullName>
    </submittedName>
</protein>
<dbReference type="Gene3D" id="3.90.550.10">
    <property type="entry name" value="Spore Coat Polysaccharide Biosynthesis Protein SpsA, Chain A"/>
    <property type="match status" value="1"/>
</dbReference>
<name>A0A4P7BWS0_9GAMM</name>
<keyword evidence="4" id="KW-0472">Membrane</keyword>
<keyword evidence="7" id="KW-1185">Reference proteome</keyword>
<dbReference type="Pfam" id="PF00535">
    <property type="entry name" value="Glycos_transf_2"/>
    <property type="match status" value="1"/>
</dbReference>
<dbReference type="InterPro" id="IPR001173">
    <property type="entry name" value="Glyco_trans_2-like"/>
</dbReference>
<comment type="similarity">
    <text evidence="1">Belongs to the glycosyltransferase 2 family.</text>
</comment>
<keyword evidence="4" id="KW-1133">Transmembrane helix</keyword>
<evidence type="ECO:0000256" key="3">
    <source>
        <dbReference type="ARBA" id="ARBA00022679"/>
    </source>
</evidence>
<proteinExistence type="inferred from homology"/>
<evidence type="ECO:0000256" key="1">
    <source>
        <dbReference type="ARBA" id="ARBA00006739"/>
    </source>
</evidence>
<feature type="domain" description="Glycosyltransferase 2-like" evidence="5">
    <location>
        <begin position="6"/>
        <end position="162"/>
    </location>
</feature>
<dbReference type="InterPro" id="IPR029044">
    <property type="entry name" value="Nucleotide-diphossugar_trans"/>
</dbReference>
<dbReference type="RefSeq" id="WP_134357601.1">
    <property type="nucleotide sequence ID" value="NZ_CP038033.1"/>
</dbReference>
<dbReference type="GO" id="GO:0016757">
    <property type="term" value="F:glycosyltransferase activity"/>
    <property type="evidence" value="ECO:0007669"/>
    <property type="project" value="UniProtKB-KW"/>
</dbReference>
<gene>
    <name evidence="6" type="ORF">E3U44_07665</name>
</gene>
<keyword evidence="2" id="KW-0328">Glycosyltransferase</keyword>
<evidence type="ECO:0000256" key="4">
    <source>
        <dbReference type="SAM" id="Phobius"/>
    </source>
</evidence>
<organism evidence="6 7">
    <name type="scientific">Nitrosococcus wardiae</name>
    <dbReference type="NCBI Taxonomy" id="1814290"/>
    <lineage>
        <taxon>Bacteria</taxon>
        <taxon>Pseudomonadati</taxon>
        <taxon>Pseudomonadota</taxon>
        <taxon>Gammaproteobacteria</taxon>
        <taxon>Chromatiales</taxon>
        <taxon>Chromatiaceae</taxon>
        <taxon>Nitrosococcus</taxon>
    </lineage>
</organism>
<evidence type="ECO:0000256" key="2">
    <source>
        <dbReference type="ARBA" id="ARBA00022676"/>
    </source>
</evidence>
<keyword evidence="4" id="KW-0812">Transmembrane</keyword>